<evidence type="ECO:0000313" key="9">
    <source>
        <dbReference type="Proteomes" id="UP000796761"/>
    </source>
</evidence>
<accession>A0A8K1D3J9</accession>
<dbReference type="EMBL" id="SWJQ01005669">
    <property type="protein sequence ID" value="TRZ05205.1"/>
    <property type="molecule type" value="Genomic_DNA"/>
</dbReference>
<keyword evidence="5" id="KW-0804">Transcription</keyword>
<evidence type="ECO:0000256" key="4">
    <source>
        <dbReference type="ARBA" id="ARBA00023015"/>
    </source>
</evidence>
<keyword evidence="4" id="KW-0805">Transcription regulation</keyword>
<evidence type="ECO:0000313" key="8">
    <source>
        <dbReference type="EMBL" id="TRZ05205.1"/>
    </source>
</evidence>
<dbReference type="Gene3D" id="3.30.40.10">
    <property type="entry name" value="Zinc/RING finger domain, C3HC4 (zinc finger)"/>
    <property type="match status" value="1"/>
</dbReference>
<evidence type="ECO:0000256" key="6">
    <source>
        <dbReference type="SAM" id="MobiDB-lite"/>
    </source>
</evidence>
<sequence length="209" mass="22419">MGGAFPGFDLRDPKIWDPPETPPSHNGAPPLPVEPPSSDHTYARSRPEPDTPPAGEEGAEPEVPKAAGGGGADERQCTLCLQSGDAPAQRCEHCGRPGATVGCCLAACAANYHFMCARRCQAAFLRDKRVFCQRHGRLLAGDELVRDGAFAVLRRVLVDFGGISLKRKFLGGLEPDAVNIMIGSIRIDRLGALTELSEREGRLFPVGYQ</sequence>
<feature type="region of interest" description="Disordered" evidence="6">
    <location>
        <begin position="1"/>
        <end position="70"/>
    </location>
</feature>
<evidence type="ECO:0000259" key="7">
    <source>
        <dbReference type="PROSITE" id="PS51805"/>
    </source>
</evidence>
<protein>
    <recommendedName>
        <fullName evidence="7">PHD-type domain-containing protein</fullName>
    </recommendedName>
</protein>
<dbReference type="PROSITE" id="PS51805">
    <property type="entry name" value="EPHD"/>
    <property type="match status" value="1"/>
</dbReference>
<gene>
    <name evidence="8" type="ORF">HGM15179_021902</name>
</gene>
<comment type="caution">
    <text evidence="8">The sequence shown here is derived from an EMBL/GenBank/DDBJ whole genome shotgun (WGS) entry which is preliminary data.</text>
</comment>
<dbReference type="InterPro" id="IPR034732">
    <property type="entry name" value="EPHD"/>
</dbReference>
<evidence type="ECO:0000256" key="5">
    <source>
        <dbReference type="ARBA" id="ARBA00023163"/>
    </source>
</evidence>
<dbReference type="PANTHER" id="PTHR45838">
    <property type="entry name" value="HISTONE-LYSINE-N-METHYLTRANSFERASE 2 KMT2 FAMILY MEMBER"/>
    <property type="match status" value="1"/>
</dbReference>
<proteinExistence type="predicted"/>
<dbReference type="Proteomes" id="UP000796761">
    <property type="component" value="Unassembled WGS sequence"/>
</dbReference>
<dbReference type="AlphaFoldDB" id="A0A8K1D3J9"/>
<evidence type="ECO:0000256" key="1">
    <source>
        <dbReference type="ARBA" id="ARBA00022723"/>
    </source>
</evidence>
<keyword evidence="1" id="KW-0479">Metal-binding</keyword>
<evidence type="ECO:0000256" key="3">
    <source>
        <dbReference type="ARBA" id="ARBA00022833"/>
    </source>
</evidence>
<feature type="domain" description="PHD-type" evidence="7">
    <location>
        <begin position="90"/>
        <end position="136"/>
    </location>
</feature>
<dbReference type="InterPro" id="IPR013083">
    <property type="entry name" value="Znf_RING/FYVE/PHD"/>
</dbReference>
<keyword evidence="9" id="KW-1185">Reference proteome</keyword>
<dbReference type="OrthoDB" id="308383at2759"/>
<reference evidence="8" key="1">
    <citation type="submission" date="2019-04" db="EMBL/GenBank/DDBJ databases">
        <title>Genome assembly of Zosterops borbonicus 15179.</title>
        <authorList>
            <person name="Leroy T."/>
            <person name="Anselmetti Y."/>
            <person name="Tilak M.-K."/>
            <person name="Nabholz B."/>
        </authorList>
    </citation>
    <scope>NUCLEOTIDE SEQUENCE</scope>
    <source>
        <strain evidence="8">HGM_15179</strain>
        <tissue evidence="8">Muscle</tissue>
    </source>
</reference>
<dbReference type="GO" id="GO:0045893">
    <property type="term" value="P:positive regulation of DNA-templated transcription"/>
    <property type="evidence" value="ECO:0007669"/>
    <property type="project" value="TreeGrafter"/>
</dbReference>
<organism evidence="8 9">
    <name type="scientific">Zosterops borbonicus</name>
    <dbReference type="NCBI Taxonomy" id="364589"/>
    <lineage>
        <taxon>Eukaryota</taxon>
        <taxon>Metazoa</taxon>
        <taxon>Chordata</taxon>
        <taxon>Craniata</taxon>
        <taxon>Vertebrata</taxon>
        <taxon>Euteleostomi</taxon>
        <taxon>Archelosauria</taxon>
        <taxon>Archosauria</taxon>
        <taxon>Dinosauria</taxon>
        <taxon>Saurischia</taxon>
        <taxon>Theropoda</taxon>
        <taxon>Coelurosauria</taxon>
        <taxon>Aves</taxon>
        <taxon>Neognathae</taxon>
        <taxon>Neoaves</taxon>
        <taxon>Telluraves</taxon>
        <taxon>Australaves</taxon>
        <taxon>Passeriformes</taxon>
        <taxon>Sylvioidea</taxon>
        <taxon>Zosteropidae</taxon>
        <taxon>Zosterops</taxon>
    </lineage>
</organism>
<dbReference type="GO" id="GO:0035097">
    <property type="term" value="C:histone methyltransferase complex"/>
    <property type="evidence" value="ECO:0007669"/>
    <property type="project" value="TreeGrafter"/>
</dbReference>
<name>A0A8K1D3J9_9PASS</name>
<evidence type="ECO:0000256" key="2">
    <source>
        <dbReference type="ARBA" id="ARBA00022771"/>
    </source>
</evidence>
<dbReference type="GO" id="GO:0042800">
    <property type="term" value="F:histone H3K4 methyltransferase activity"/>
    <property type="evidence" value="ECO:0007669"/>
    <property type="project" value="TreeGrafter"/>
</dbReference>
<keyword evidence="3" id="KW-0862">Zinc</keyword>
<dbReference type="PANTHER" id="PTHR45838:SF3">
    <property type="entry name" value="HISTONE-LYSINE N-METHYLTRANSFERASE 2B"/>
    <property type="match status" value="1"/>
</dbReference>
<keyword evidence="2" id="KW-0863">Zinc-finger</keyword>
<dbReference type="GO" id="GO:0008270">
    <property type="term" value="F:zinc ion binding"/>
    <property type="evidence" value="ECO:0007669"/>
    <property type="project" value="UniProtKB-KW"/>
</dbReference>